<dbReference type="Proteomes" id="UP000218432">
    <property type="component" value="Chromosome 1"/>
</dbReference>
<reference evidence="1 2" key="1">
    <citation type="journal article" date="2017" name="Genome Announc.">
        <title>Complete Genome Sequence of Burkholderia stabilis FERMP-21014.</title>
        <authorList>
            <person name="Konishi K."/>
            <person name="Kumagai T."/>
            <person name="Sakasegawa S."/>
            <person name="Tamura T."/>
        </authorList>
    </citation>
    <scope>NUCLEOTIDE SEQUENCE [LARGE SCALE GENOMIC DNA]</scope>
    <source>
        <strain evidence="1 2">FERMP-21014</strain>
    </source>
</reference>
<organism evidence="1 2">
    <name type="scientific">Burkholderia stabilis</name>
    <dbReference type="NCBI Taxonomy" id="95485"/>
    <lineage>
        <taxon>Bacteria</taxon>
        <taxon>Pseudomonadati</taxon>
        <taxon>Pseudomonadota</taxon>
        <taxon>Betaproteobacteria</taxon>
        <taxon>Burkholderiales</taxon>
        <taxon>Burkholderiaceae</taxon>
        <taxon>Burkholderia</taxon>
        <taxon>Burkholderia cepacia complex</taxon>
    </lineage>
</organism>
<name>A0A1Y1BC05_9BURK</name>
<dbReference type="AlphaFoldDB" id="A0A1Y1BC05"/>
<dbReference type="EMBL" id="AP018111">
    <property type="protein sequence ID" value="BAX57500.1"/>
    <property type="molecule type" value="Genomic_DNA"/>
</dbReference>
<evidence type="ECO:0000313" key="1">
    <source>
        <dbReference type="EMBL" id="BAX57500.1"/>
    </source>
</evidence>
<protein>
    <submittedName>
        <fullName evidence="1">Uncharacterized protein</fullName>
    </submittedName>
</protein>
<evidence type="ECO:0000313" key="2">
    <source>
        <dbReference type="Proteomes" id="UP000218432"/>
    </source>
</evidence>
<gene>
    <name evidence="1" type="ORF">BSFP_002930</name>
</gene>
<accession>A0A1Y1BC05</accession>
<proteinExistence type="predicted"/>
<sequence length="203" mass="22477">MVRARCNFDLWWLIHCFRTRTGLNGSTAWDGFTSSTNACDRSFSTSMRSQCDCYICRRVALSNGASHSVEIVSTTARKNILQLVPHPFRDPAYPWLCGIPVARVGGLSCVLLCLVGDWDGHIAACSDRFRAGRRSSSRACIKTAAILTIQLRIVRCSPFDMASPLSAGLRRVLCSTATFRLRLDTSGYPRARFRISTACDIST</sequence>